<feature type="modified residue" description="Phosphohistidine" evidence="2">
    <location>
        <position position="191"/>
    </location>
</feature>
<dbReference type="AlphaFoldDB" id="A0A326S0L4"/>
<dbReference type="InterPro" id="IPR008207">
    <property type="entry name" value="Sig_transdc_His_kin_Hpt_dom"/>
</dbReference>
<feature type="modified residue" description="4-aspartylphosphate" evidence="3">
    <location>
        <position position="53"/>
    </location>
</feature>
<dbReference type="InterPro" id="IPR036641">
    <property type="entry name" value="HPT_dom_sf"/>
</dbReference>
<keyword evidence="1 3" id="KW-0597">Phosphoprotein</keyword>
<dbReference type="EMBL" id="QKTX01000001">
    <property type="protein sequence ID" value="PZV87430.1"/>
    <property type="molecule type" value="Genomic_DNA"/>
</dbReference>
<evidence type="ECO:0000256" key="1">
    <source>
        <dbReference type="ARBA" id="ARBA00022553"/>
    </source>
</evidence>
<feature type="domain" description="Response regulatory" evidence="4">
    <location>
        <begin position="5"/>
        <end position="119"/>
    </location>
</feature>
<gene>
    <name evidence="6" type="ORF">CLV31_101303</name>
</gene>
<sequence length="250" mass="28254">MKSKNVLIVDDNDLNRKLFENLVGQLYEFQSAQNGLEAVEKASQFPFDLILMDIQMPQMDGITAMKKIRQSSHGSCPILAVTAFADEGDRQTFLDQGFDDFITKPIRPRDFIVTIQSHFKKGSQADTLVVSTPSEPVILNKTTLAQLLKYNSKEGIKKVYQDLILECEELLEMMEADPLKEKFPELLEKLHTLKGNAGTLGAEKIYQSSHACESIGRQGRIADFAENLKNLKNDILEFSGFFNRETIFEP</sequence>
<accession>A0A326S0L4</accession>
<name>A0A326S0L4_9BACT</name>
<evidence type="ECO:0000256" key="2">
    <source>
        <dbReference type="PROSITE-ProRule" id="PRU00110"/>
    </source>
</evidence>
<dbReference type="OrthoDB" id="9796457at2"/>
<comment type="caution">
    <text evidence="6">The sequence shown here is derived from an EMBL/GenBank/DDBJ whole genome shotgun (WGS) entry which is preliminary data.</text>
</comment>
<dbReference type="SUPFAM" id="SSF47226">
    <property type="entry name" value="Histidine-containing phosphotransfer domain, HPT domain"/>
    <property type="match status" value="1"/>
</dbReference>
<evidence type="ECO:0000259" key="4">
    <source>
        <dbReference type="PROSITE" id="PS50110"/>
    </source>
</evidence>
<protein>
    <submittedName>
        <fullName evidence="6">Hpt domain-containing protein</fullName>
    </submittedName>
</protein>
<evidence type="ECO:0000256" key="3">
    <source>
        <dbReference type="PROSITE-ProRule" id="PRU00169"/>
    </source>
</evidence>
<dbReference type="SMART" id="SM00448">
    <property type="entry name" value="REC"/>
    <property type="match status" value="1"/>
</dbReference>
<dbReference type="CDD" id="cd17546">
    <property type="entry name" value="REC_hyHK_CKI1_RcsC-like"/>
    <property type="match status" value="1"/>
</dbReference>
<dbReference type="PANTHER" id="PTHR43719">
    <property type="entry name" value="TWO-COMPONENT HISTIDINE KINASE"/>
    <property type="match status" value="1"/>
</dbReference>
<dbReference type="SUPFAM" id="SSF52172">
    <property type="entry name" value="CheY-like"/>
    <property type="match status" value="1"/>
</dbReference>
<dbReference type="GO" id="GO:0004672">
    <property type="term" value="F:protein kinase activity"/>
    <property type="evidence" value="ECO:0007669"/>
    <property type="project" value="UniProtKB-ARBA"/>
</dbReference>
<dbReference type="InterPro" id="IPR050956">
    <property type="entry name" value="2C_system_His_kinase"/>
</dbReference>
<dbReference type="Pfam" id="PF01627">
    <property type="entry name" value="Hpt"/>
    <property type="match status" value="1"/>
</dbReference>
<dbReference type="Proteomes" id="UP000248917">
    <property type="component" value="Unassembled WGS sequence"/>
</dbReference>
<organism evidence="6 7">
    <name type="scientific">Algoriphagus aquaeductus</name>
    <dbReference type="NCBI Taxonomy" id="475299"/>
    <lineage>
        <taxon>Bacteria</taxon>
        <taxon>Pseudomonadati</taxon>
        <taxon>Bacteroidota</taxon>
        <taxon>Cytophagia</taxon>
        <taxon>Cytophagales</taxon>
        <taxon>Cyclobacteriaceae</taxon>
        <taxon>Algoriphagus</taxon>
    </lineage>
</organism>
<dbReference type="InterPro" id="IPR001789">
    <property type="entry name" value="Sig_transdc_resp-reg_receiver"/>
</dbReference>
<dbReference type="RefSeq" id="WP_111391108.1">
    <property type="nucleotide sequence ID" value="NZ_QKTX01000001.1"/>
</dbReference>
<evidence type="ECO:0000313" key="6">
    <source>
        <dbReference type="EMBL" id="PZV87430.1"/>
    </source>
</evidence>
<dbReference type="PROSITE" id="PS50894">
    <property type="entry name" value="HPT"/>
    <property type="match status" value="1"/>
</dbReference>
<reference evidence="6 7" key="1">
    <citation type="submission" date="2018-06" db="EMBL/GenBank/DDBJ databases">
        <title>Genomic Encyclopedia of Archaeal and Bacterial Type Strains, Phase II (KMG-II): from individual species to whole genera.</title>
        <authorList>
            <person name="Goeker M."/>
        </authorList>
    </citation>
    <scope>NUCLEOTIDE SEQUENCE [LARGE SCALE GENOMIC DNA]</scope>
    <source>
        <strain evidence="6 7">T4</strain>
    </source>
</reference>
<dbReference type="Gene3D" id="3.40.50.2300">
    <property type="match status" value="1"/>
</dbReference>
<dbReference type="InterPro" id="IPR011006">
    <property type="entry name" value="CheY-like_superfamily"/>
</dbReference>
<dbReference type="GO" id="GO:0000160">
    <property type="term" value="P:phosphorelay signal transduction system"/>
    <property type="evidence" value="ECO:0007669"/>
    <property type="project" value="InterPro"/>
</dbReference>
<dbReference type="PROSITE" id="PS50110">
    <property type="entry name" value="RESPONSE_REGULATORY"/>
    <property type="match status" value="1"/>
</dbReference>
<dbReference type="Gene3D" id="1.20.120.160">
    <property type="entry name" value="HPT domain"/>
    <property type="match status" value="1"/>
</dbReference>
<dbReference type="PANTHER" id="PTHR43719:SF28">
    <property type="entry name" value="PEROXIDE STRESS-ACTIVATED HISTIDINE KINASE MAK1-RELATED"/>
    <property type="match status" value="1"/>
</dbReference>
<proteinExistence type="predicted"/>
<feature type="domain" description="HPt" evidence="5">
    <location>
        <begin position="152"/>
        <end position="250"/>
    </location>
</feature>
<dbReference type="Pfam" id="PF00072">
    <property type="entry name" value="Response_reg"/>
    <property type="match status" value="1"/>
</dbReference>
<evidence type="ECO:0000313" key="7">
    <source>
        <dbReference type="Proteomes" id="UP000248917"/>
    </source>
</evidence>
<keyword evidence="7" id="KW-1185">Reference proteome</keyword>
<evidence type="ECO:0000259" key="5">
    <source>
        <dbReference type="PROSITE" id="PS50894"/>
    </source>
</evidence>